<evidence type="ECO:0000256" key="3">
    <source>
        <dbReference type="ARBA" id="ARBA00004744"/>
    </source>
</evidence>
<evidence type="ECO:0000313" key="12">
    <source>
        <dbReference type="EMBL" id="EFP95664.1"/>
    </source>
</evidence>
<evidence type="ECO:0000256" key="2">
    <source>
        <dbReference type="ARBA" id="ARBA00004429"/>
    </source>
</evidence>
<keyword evidence="8 10" id="KW-0472">Membrane</keyword>
<sequence>MLRLIVLFIFIGLGLYVGTQSAGQQGYVFIAIANTAIEMSVTTLLVVFIMLITGILLLSKLIKKVWRFSSESCEFFGRRKVRQARALTNEGIIQFLEGNFKLAEKNVTRHVNHHDMPLLCYLVASEAAESRGNHQDRDHYLELASQQENSRLAVEITRSKQYIRAQDYDLAYQTLEPLFKTFPRNVIVLALLKQSYVQLKMWQPLLDLAPKLVKEKVITQQEKMDIEQMARCGLLDDIARRNGKEGLINFWDSQSRGTKKNIKLIEHLCSLLIFHKADTEAFKLIKENINKSSPSTLFRFIPDLKFSDNQCLFDFLESHLKKDPNNAGANSALARLLMKEKNWVNAQQYLEKALTIRTDLNDYGYLTEVLEQQNLTQAAHEVSKKILTIVNKNVA</sequence>
<dbReference type="RefSeq" id="WP_009602390.1">
    <property type="nucleotide sequence ID" value="NZ_AEIU01000089.1"/>
</dbReference>
<evidence type="ECO:0000256" key="6">
    <source>
        <dbReference type="ARBA" id="ARBA00022692"/>
    </source>
</evidence>
<evidence type="ECO:0000256" key="1">
    <source>
        <dbReference type="ARBA" id="ARBA00002962"/>
    </source>
</evidence>
<dbReference type="InterPro" id="IPR005254">
    <property type="entry name" value="Heme_biosyn_assoc_TPR_pro"/>
</dbReference>
<evidence type="ECO:0000256" key="5">
    <source>
        <dbReference type="ARBA" id="ARBA00022519"/>
    </source>
</evidence>
<dbReference type="AlphaFoldDB" id="E3BMN7"/>
<dbReference type="NCBIfam" id="TIGR00540">
    <property type="entry name" value="TPR_hemY_coli"/>
    <property type="match status" value="1"/>
</dbReference>
<protein>
    <submittedName>
        <fullName evidence="12">HemY protein</fullName>
    </submittedName>
</protein>
<keyword evidence="9" id="KW-0627">Porphyrin biosynthesis</keyword>
<comment type="caution">
    <text evidence="12">The sequence shown here is derived from an EMBL/GenBank/DDBJ whole genome shotgun (WGS) entry which is preliminary data.</text>
</comment>
<evidence type="ECO:0000256" key="4">
    <source>
        <dbReference type="ARBA" id="ARBA00022475"/>
    </source>
</evidence>
<feature type="transmembrane region" description="Helical" evidence="10">
    <location>
        <begin position="39"/>
        <end position="58"/>
    </location>
</feature>
<dbReference type="Gene3D" id="1.25.40.10">
    <property type="entry name" value="Tetratricopeptide repeat domain"/>
    <property type="match status" value="2"/>
</dbReference>
<evidence type="ECO:0000313" key="13">
    <source>
        <dbReference type="Proteomes" id="UP000002943"/>
    </source>
</evidence>
<dbReference type="GO" id="GO:0006779">
    <property type="term" value="P:porphyrin-containing compound biosynthetic process"/>
    <property type="evidence" value="ECO:0007669"/>
    <property type="project" value="UniProtKB-KW"/>
</dbReference>
<reference evidence="12 13" key="1">
    <citation type="journal article" date="2012" name="Int. J. Syst. Evol. Microbiol.">
        <title>Vibrio caribbeanicus sp. nov., isolated from the marine sponge Scleritoderma cyanea.</title>
        <authorList>
            <person name="Hoffmann M."/>
            <person name="Monday S.R."/>
            <person name="Allard M.W."/>
            <person name="Strain E.A."/>
            <person name="Whittaker P."/>
            <person name="Naum M."/>
            <person name="McCarthy P.J."/>
            <person name="Lopez J.V."/>
            <person name="Fischer M."/>
            <person name="Brown E.W."/>
        </authorList>
    </citation>
    <scope>NUCLEOTIDE SEQUENCE [LARGE SCALE GENOMIC DNA]</scope>
    <source>
        <strain evidence="12 13">ATCC BAA-2122</strain>
    </source>
</reference>
<dbReference type="EMBL" id="AEIU01000089">
    <property type="protein sequence ID" value="EFP95664.1"/>
    <property type="molecule type" value="Genomic_DNA"/>
</dbReference>
<feature type="domain" description="HemY N-terminal" evidence="11">
    <location>
        <begin position="26"/>
        <end position="132"/>
    </location>
</feature>
<keyword evidence="6 10" id="KW-0812">Transmembrane</keyword>
<evidence type="ECO:0000259" key="11">
    <source>
        <dbReference type="Pfam" id="PF07219"/>
    </source>
</evidence>
<dbReference type="STRING" id="796620.VIBC2010_05900"/>
<keyword evidence="7 10" id="KW-1133">Transmembrane helix</keyword>
<comment type="subcellular location">
    <subcellularLocation>
        <location evidence="2">Cell inner membrane</location>
        <topology evidence="2">Multi-pass membrane protein</topology>
    </subcellularLocation>
</comment>
<accession>E3BMN7</accession>
<evidence type="ECO:0000256" key="7">
    <source>
        <dbReference type="ARBA" id="ARBA00022989"/>
    </source>
</evidence>
<dbReference type="Proteomes" id="UP000002943">
    <property type="component" value="Unassembled WGS sequence"/>
</dbReference>
<evidence type="ECO:0000256" key="10">
    <source>
        <dbReference type="SAM" id="Phobius"/>
    </source>
</evidence>
<organism evidence="12 13">
    <name type="scientific">Vibrio caribbeanicus ATCC BAA-2122</name>
    <dbReference type="NCBI Taxonomy" id="796620"/>
    <lineage>
        <taxon>Bacteria</taxon>
        <taxon>Pseudomonadati</taxon>
        <taxon>Pseudomonadota</taxon>
        <taxon>Gammaproteobacteria</taxon>
        <taxon>Vibrionales</taxon>
        <taxon>Vibrionaceae</taxon>
        <taxon>Vibrio</taxon>
    </lineage>
</organism>
<keyword evidence="5" id="KW-0997">Cell inner membrane</keyword>
<proteinExistence type="predicted"/>
<dbReference type="GO" id="GO:0005886">
    <property type="term" value="C:plasma membrane"/>
    <property type="evidence" value="ECO:0007669"/>
    <property type="project" value="UniProtKB-SubCell"/>
</dbReference>
<dbReference type="InterPro" id="IPR011990">
    <property type="entry name" value="TPR-like_helical_dom_sf"/>
</dbReference>
<evidence type="ECO:0000256" key="9">
    <source>
        <dbReference type="ARBA" id="ARBA00023244"/>
    </source>
</evidence>
<dbReference type="Pfam" id="PF07219">
    <property type="entry name" value="HemY_N"/>
    <property type="match status" value="1"/>
</dbReference>
<dbReference type="UniPathway" id="UPA00252"/>
<gene>
    <name evidence="12" type="ORF">VIBC2010_05900</name>
</gene>
<keyword evidence="4" id="KW-1003">Cell membrane</keyword>
<dbReference type="eggNOG" id="COG3071">
    <property type="taxonomic scope" value="Bacteria"/>
</dbReference>
<dbReference type="SUPFAM" id="SSF48452">
    <property type="entry name" value="TPR-like"/>
    <property type="match status" value="2"/>
</dbReference>
<comment type="function">
    <text evidence="1">Involved in a late step of protoheme IX synthesis.</text>
</comment>
<keyword evidence="13" id="KW-1185">Reference proteome</keyword>
<dbReference type="OrthoDB" id="7067577at2"/>
<comment type="pathway">
    <text evidence="3">Porphyrin-containing compound metabolism; protoheme biosynthesis.</text>
</comment>
<dbReference type="InterPro" id="IPR010817">
    <property type="entry name" value="HemY_N"/>
</dbReference>
<dbReference type="GO" id="GO:0042168">
    <property type="term" value="P:heme metabolic process"/>
    <property type="evidence" value="ECO:0007669"/>
    <property type="project" value="InterPro"/>
</dbReference>
<name>E3BMN7_9VIBR</name>
<evidence type="ECO:0000256" key="8">
    <source>
        <dbReference type="ARBA" id="ARBA00023136"/>
    </source>
</evidence>